<dbReference type="Gene3D" id="3.60.15.10">
    <property type="entry name" value="Ribonuclease Z/Hydroxyacylglutathione hydrolase-like"/>
    <property type="match status" value="1"/>
</dbReference>
<gene>
    <name evidence="3" type="ORF">S01H4_57052</name>
</gene>
<protein>
    <recommendedName>
        <fullName evidence="2">Metallo-beta-lactamase domain-containing protein</fullName>
    </recommendedName>
</protein>
<proteinExistence type="predicted"/>
<dbReference type="Pfam" id="PF00753">
    <property type="entry name" value="Lactamase_B"/>
    <property type="match status" value="1"/>
</dbReference>
<evidence type="ECO:0000256" key="1">
    <source>
        <dbReference type="ARBA" id="ARBA00023125"/>
    </source>
</evidence>
<dbReference type="SUPFAM" id="SSF46785">
    <property type="entry name" value="Winged helix' DNA-binding domain"/>
    <property type="match status" value="1"/>
</dbReference>
<organism evidence="3">
    <name type="scientific">marine sediment metagenome</name>
    <dbReference type="NCBI Taxonomy" id="412755"/>
    <lineage>
        <taxon>unclassified sequences</taxon>
        <taxon>metagenomes</taxon>
        <taxon>ecological metagenomes</taxon>
    </lineage>
</organism>
<dbReference type="InterPro" id="IPR036390">
    <property type="entry name" value="WH_DNA-bd_sf"/>
</dbReference>
<dbReference type="PANTHER" id="PTHR33221:SF5">
    <property type="entry name" value="HTH-TYPE TRANSCRIPTIONAL REGULATOR ISCR"/>
    <property type="match status" value="1"/>
</dbReference>
<sequence length="155" mass="16766">MLIKQFVTGGDRNFGYLAADEVSGRALVVDPSFSPEMIVDYARGKGYEIVYIFVTHDHIDHTNGNHVIGQLTGKQPLLFGTMDPTTGIRGARGGYVLARSPAQIKLSEVIGALDGPILSVDCLDDPSACNRVSSCAVREVWEEARQAIDNVLEST</sequence>
<dbReference type="GO" id="GO:0003700">
    <property type="term" value="F:DNA-binding transcription factor activity"/>
    <property type="evidence" value="ECO:0007669"/>
    <property type="project" value="TreeGrafter"/>
</dbReference>
<dbReference type="SUPFAM" id="SSF56281">
    <property type="entry name" value="Metallo-hydrolase/oxidoreductase"/>
    <property type="match status" value="1"/>
</dbReference>
<evidence type="ECO:0000313" key="3">
    <source>
        <dbReference type="EMBL" id="GAH17505.1"/>
    </source>
</evidence>
<dbReference type="PROSITE" id="PS51197">
    <property type="entry name" value="HTH_RRF2_2"/>
    <property type="match status" value="1"/>
</dbReference>
<dbReference type="InterPro" id="IPR001279">
    <property type="entry name" value="Metallo-B-lactamas"/>
</dbReference>
<dbReference type="GO" id="GO:0003677">
    <property type="term" value="F:DNA binding"/>
    <property type="evidence" value="ECO:0007669"/>
    <property type="project" value="UniProtKB-KW"/>
</dbReference>
<dbReference type="AlphaFoldDB" id="X1EAY9"/>
<dbReference type="InterPro" id="IPR036866">
    <property type="entry name" value="RibonucZ/Hydroxyglut_hydro"/>
</dbReference>
<accession>X1EAY9</accession>
<comment type="caution">
    <text evidence="3">The sequence shown here is derived from an EMBL/GenBank/DDBJ whole genome shotgun (WGS) entry which is preliminary data.</text>
</comment>
<keyword evidence="1" id="KW-0238">DNA-binding</keyword>
<reference evidence="3" key="1">
    <citation type="journal article" date="2014" name="Front. Microbiol.">
        <title>High frequency of phylogenetically diverse reductive dehalogenase-homologous genes in deep subseafloor sedimentary metagenomes.</title>
        <authorList>
            <person name="Kawai M."/>
            <person name="Futagami T."/>
            <person name="Toyoda A."/>
            <person name="Takaki Y."/>
            <person name="Nishi S."/>
            <person name="Hori S."/>
            <person name="Arai W."/>
            <person name="Tsubouchi T."/>
            <person name="Morono Y."/>
            <person name="Uchiyama I."/>
            <person name="Ito T."/>
            <person name="Fujiyama A."/>
            <person name="Inagaki F."/>
            <person name="Takami H."/>
        </authorList>
    </citation>
    <scope>NUCLEOTIDE SEQUENCE</scope>
    <source>
        <strain evidence="3">Expedition CK06-06</strain>
    </source>
</reference>
<dbReference type="GO" id="GO:0005829">
    <property type="term" value="C:cytosol"/>
    <property type="evidence" value="ECO:0007669"/>
    <property type="project" value="TreeGrafter"/>
</dbReference>
<name>X1EAY9_9ZZZZ</name>
<feature type="domain" description="Metallo-beta-lactamase" evidence="2">
    <location>
        <begin position="23"/>
        <end position="73"/>
    </location>
</feature>
<feature type="non-terminal residue" evidence="3">
    <location>
        <position position="155"/>
    </location>
</feature>
<dbReference type="Gene3D" id="1.10.10.10">
    <property type="entry name" value="Winged helix-like DNA-binding domain superfamily/Winged helix DNA-binding domain"/>
    <property type="match status" value="1"/>
</dbReference>
<dbReference type="PANTHER" id="PTHR33221">
    <property type="entry name" value="WINGED HELIX-TURN-HELIX TRANSCRIPTIONAL REGULATOR, RRF2 FAMILY"/>
    <property type="match status" value="1"/>
</dbReference>
<dbReference type="InterPro" id="IPR036388">
    <property type="entry name" value="WH-like_DNA-bd_sf"/>
</dbReference>
<dbReference type="InterPro" id="IPR000944">
    <property type="entry name" value="Tscrpt_reg_Rrf2"/>
</dbReference>
<evidence type="ECO:0000259" key="2">
    <source>
        <dbReference type="Pfam" id="PF00753"/>
    </source>
</evidence>
<dbReference type="EMBL" id="BART01033141">
    <property type="protein sequence ID" value="GAH17505.1"/>
    <property type="molecule type" value="Genomic_DNA"/>
</dbReference>
<dbReference type="Pfam" id="PF02082">
    <property type="entry name" value="Rrf2"/>
    <property type="match status" value="1"/>
</dbReference>